<feature type="chain" id="PRO_5046074061" evidence="1">
    <location>
        <begin position="25"/>
        <end position="605"/>
    </location>
</feature>
<proteinExistence type="predicted"/>
<reference evidence="2" key="1">
    <citation type="submission" date="2022-06" db="EMBL/GenBank/DDBJ databases">
        <authorList>
            <person name="Lu C.-H."/>
        </authorList>
    </citation>
    <scope>NUCLEOTIDE SEQUENCE</scope>
    <source>
        <strain evidence="2">21MJYT02-11</strain>
    </source>
</reference>
<reference evidence="2" key="2">
    <citation type="journal article" date="2023" name="Front. Microbiol.">
        <title>Ralstonia chuxiongensis sp. nov., Ralstonia mojiangensis sp. nov., and Ralstonia soli sp. nov., isolated from tobacco fields, are three novel species in the family Burkholderiaceae.</title>
        <authorList>
            <person name="Lu C.H."/>
            <person name="Zhang Y.Y."/>
            <person name="Jiang N."/>
            <person name="Chen W."/>
            <person name="Shao X."/>
            <person name="Zhao Z.M."/>
            <person name="Lu W.L."/>
            <person name="Hu X."/>
            <person name="Xi Y.X."/>
            <person name="Zou S.Y."/>
            <person name="Wei Q.J."/>
            <person name="Lin Z.L."/>
            <person name="Gong L."/>
            <person name="Gai X.T."/>
            <person name="Zhang L.Q."/>
            <person name="Li J.Y."/>
            <person name="Jin Y."/>
            <person name="Xia Z.Y."/>
        </authorList>
    </citation>
    <scope>NUCLEOTIDE SEQUENCE</scope>
    <source>
        <strain evidence="2">21MJYT02-11</strain>
    </source>
</reference>
<comment type="caution">
    <text evidence="2">The sequence shown here is derived from an EMBL/GenBank/DDBJ whole genome shotgun (WGS) entry which is preliminary data.</text>
</comment>
<gene>
    <name evidence="2" type="ORF">NG900_00785</name>
</gene>
<sequence>MERKLLSLLVPAVLSILASGQAEAYSFETGMGDLQGQWNTNATGGVSVRTKNPSCSLTGDPNTGNCGAAANTAQWANGDDGDLNYRKFQPTSAYMSLTSELLLTMPSEGYKFMARGTGMYDFAAAHTNRTQLSPDSYDQLVRNAQILDLWAQKDFHISDQSAHVRIGNQVINWGESYFASGGINATNGLDIQKLLVPGTQLKQALLPAPMVSFATGLPAGFSTEAYYQWKWVGNRYPPVGGFWSASDVFGRGAQPASVSGSNFNVGAIDAGTIGGGNHVSNGTLNAINTNLVNGAYADLPTNPVGVPFLNTLPRSRPQYGVKLGYRPSFVDATFAFYYENYTDKTPVLTNLANGSAEFSYLQNRQLFGVSTNFSIGDWAIGSELSYRPRDAVALSGCYGVGGPADANTNGVAGTCKAYTEKKKFQFDINGQLNLTKSTYPILKYLGADMAVLTTEFTAIHYPGVSPDSKFYSSVNGTPTYQIPAAGYGSWLTNNSNLGYPIATGQGTALSTGMTLDFNWTYDGTVIPGWQVTPGVTFSAALTGYTPTLSANYERGAKSVNLYVLFNQNPSVWQAGMNYTMFFGGNALSQPYSDRNFIGLFVTRNW</sequence>
<evidence type="ECO:0000256" key="1">
    <source>
        <dbReference type="SAM" id="SignalP"/>
    </source>
</evidence>
<name>A0ABT1AEH9_9RALS</name>
<keyword evidence="1" id="KW-0732">Signal</keyword>
<evidence type="ECO:0000313" key="2">
    <source>
        <dbReference type="EMBL" id="MCO5396724.1"/>
    </source>
</evidence>
<dbReference type="RefSeq" id="WP_252675734.1">
    <property type="nucleotide sequence ID" value="NZ_JAMXHT010000001.1"/>
</dbReference>
<protein>
    <submittedName>
        <fullName evidence="2">DUF1302 domain-containing protein</fullName>
    </submittedName>
</protein>
<dbReference type="EMBL" id="JAMXHT010000001">
    <property type="protein sequence ID" value="MCO5396724.1"/>
    <property type="molecule type" value="Genomic_DNA"/>
</dbReference>
<evidence type="ECO:0000313" key="3">
    <source>
        <dbReference type="Proteomes" id="UP001162811"/>
    </source>
</evidence>
<dbReference type="InterPro" id="IPR010727">
    <property type="entry name" value="DUF1302"/>
</dbReference>
<organism evidence="2 3">
    <name type="scientific">Ralstonia soli</name>
    <dbReference type="NCBI Taxonomy" id="2953896"/>
    <lineage>
        <taxon>Bacteria</taxon>
        <taxon>Pseudomonadati</taxon>
        <taxon>Pseudomonadota</taxon>
        <taxon>Betaproteobacteria</taxon>
        <taxon>Burkholderiales</taxon>
        <taxon>Burkholderiaceae</taxon>
        <taxon>Ralstonia</taxon>
    </lineage>
</organism>
<feature type="signal peptide" evidence="1">
    <location>
        <begin position="1"/>
        <end position="24"/>
    </location>
</feature>
<dbReference type="Proteomes" id="UP001162811">
    <property type="component" value="Unassembled WGS sequence"/>
</dbReference>
<accession>A0ABT1AEH9</accession>
<dbReference type="Pfam" id="PF06980">
    <property type="entry name" value="DUF1302"/>
    <property type="match status" value="1"/>
</dbReference>
<keyword evidence="3" id="KW-1185">Reference proteome</keyword>